<organism evidence="2 3">
    <name type="scientific">Pristionchus pacificus</name>
    <name type="common">Parasitic nematode worm</name>
    <dbReference type="NCBI Taxonomy" id="54126"/>
    <lineage>
        <taxon>Eukaryota</taxon>
        <taxon>Metazoa</taxon>
        <taxon>Ecdysozoa</taxon>
        <taxon>Nematoda</taxon>
        <taxon>Chromadorea</taxon>
        <taxon>Rhabditida</taxon>
        <taxon>Rhabditina</taxon>
        <taxon>Diplogasteromorpha</taxon>
        <taxon>Diplogasteroidea</taxon>
        <taxon>Neodiplogasteridae</taxon>
        <taxon>Pristionchus</taxon>
    </lineage>
</organism>
<name>A0A2A6CHV3_PRIPA</name>
<evidence type="ECO:0000256" key="1">
    <source>
        <dbReference type="SAM" id="MobiDB-lite"/>
    </source>
</evidence>
<gene>
    <name evidence="2" type="primary">WBGene00283097</name>
</gene>
<protein>
    <submittedName>
        <fullName evidence="2">Uncharacterized protein</fullName>
    </submittedName>
</protein>
<feature type="region of interest" description="Disordered" evidence="1">
    <location>
        <begin position="31"/>
        <end position="54"/>
    </location>
</feature>
<reference evidence="2" key="2">
    <citation type="submission" date="2022-06" db="UniProtKB">
        <authorList>
            <consortium name="EnsemblMetazoa"/>
        </authorList>
    </citation>
    <scope>IDENTIFICATION</scope>
    <source>
        <strain evidence="2">PS312</strain>
    </source>
</reference>
<dbReference type="Proteomes" id="UP000005239">
    <property type="component" value="Unassembled WGS sequence"/>
</dbReference>
<accession>A0A2A6CHV3</accession>
<sequence length="71" mass="8279">MTPAKIKGMRLSCSNSKWERMLESGKRALLGWMGTEKNGKKGRKTSSKNPWQAREERAGLLWRSVEKWRNE</sequence>
<dbReference type="EnsemblMetazoa" id="PPA44728.1">
    <property type="protein sequence ID" value="PPA44728.1"/>
    <property type="gene ID" value="WBGene00283097"/>
</dbReference>
<evidence type="ECO:0000313" key="2">
    <source>
        <dbReference type="EnsemblMetazoa" id="PPA44728.1"/>
    </source>
</evidence>
<accession>A0A8R1Z2W7</accession>
<keyword evidence="3" id="KW-1185">Reference proteome</keyword>
<proteinExistence type="predicted"/>
<evidence type="ECO:0000313" key="3">
    <source>
        <dbReference type="Proteomes" id="UP000005239"/>
    </source>
</evidence>
<reference evidence="3" key="1">
    <citation type="journal article" date="2008" name="Nat. Genet.">
        <title>The Pristionchus pacificus genome provides a unique perspective on nematode lifestyle and parasitism.</title>
        <authorList>
            <person name="Dieterich C."/>
            <person name="Clifton S.W."/>
            <person name="Schuster L.N."/>
            <person name="Chinwalla A."/>
            <person name="Delehaunty K."/>
            <person name="Dinkelacker I."/>
            <person name="Fulton L."/>
            <person name="Fulton R."/>
            <person name="Godfrey J."/>
            <person name="Minx P."/>
            <person name="Mitreva M."/>
            <person name="Roeseler W."/>
            <person name="Tian H."/>
            <person name="Witte H."/>
            <person name="Yang S.P."/>
            <person name="Wilson R.K."/>
            <person name="Sommer R.J."/>
        </authorList>
    </citation>
    <scope>NUCLEOTIDE SEQUENCE [LARGE SCALE GENOMIC DNA]</scope>
    <source>
        <strain evidence="3">PS312</strain>
    </source>
</reference>
<dbReference type="AlphaFoldDB" id="A0A2A6CHV3"/>